<dbReference type="AlphaFoldDB" id="A0A9P5YD93"/>
<name>A0A9P5YD93_9AGAR</name>
<reference evidence="3" key="1">
    <citation type="submission" date="2020-11" db="EMBL/GenBank/DDBJ databases">
        <authorList>
            <consortium name="DOE Joint Genome Institute"/>
            <person name="Ahrendt S."/>
            <person name="Riley R."/>
            <person name="Andreopoulos W."/>
            <person name="Labutti K."/>
            <person name="Pangilinan J."/>
            <person name="Ruiz-Duenas F.J."/>
            <person name="Barrasa J.M."/>
            <person name="Sanchez-Garcia M."/>
            <person name="Camarero S."/>
            <person name="Miyauchi S."/>
            <person name="Serrano A."/>
            <person name="Linde D."/>
            <person name="Babiker R."/>
            <person name="Drula E."/>
            <person name="Ayuso-Fernandez I."/>
            <person name="Pacheco R."/>
            <person name="Padilla G."/>
            <person name="Ferreira P."/>
            <person name="Barriuso J."/>
            <person name="Kellner H."/>
            <person name="Castanera R."/>
            <person name="Alfaro M."/>
            <person name="Ramirez L."/>
            <person name="Pisabarro A.G."/>
            <person name="Kuo A."/>
            <person name="Tritt A."/>
            <person name="Lipzen A."/>
            <person name="He G."/>
            <person name="Yan M."/>
            <person name="Ng V."/>
            <person name="Cullen D."/>
            <person name="Martin F."/>
            <person name="Rosso M.-N."/>
            <person name="Henrissat B."/>
            <person name="Hibbett D."/>
            <person name="Martinez A.T."/>
            <person name="Grigoriev I.V."/>
        </authorList>
    </citation>
    <scope>NUCLEOTIDE SEQUENCE</scope>
    <source>
        <strain evidence="3">CBS 247.69</strain>
    </source>
</reference>
<dbReference type="OrthoDB" id="3341843at2759"/>
<feature type="transmembrane region" description="Helical" evidence="1">
    <location>
        <begin position="50"/>
        <end position="72"/>
    </location>
</feature>
<feature type="non-terminal residue" evidence="3">
    <location>
        <position position="82"/>
    </location>
</feature>
<feature type="transmembrane region" description="Helical" evidence="1">
    <location>
        <begin position="12"/>
        <end position="29"/>
    </location>
</feature>
<keyword evidence="1" id="KW-0812">Transmembrane</keyword>
<protein>
    <recommendedName>
        <fullName evidence="2">DUF6533 domain-containing protein</fullName>
    </recommendedName>
</protein>
<keyword evidence="4" id="KW-1185">Reference proteome</keyword>
<comment type="caution">
    <text evidence="3">The sequence shown here is derived from an EMBL/GenBank/DDBJ whole genome shotgun (WGS) entry which is preliminary data.</text>
</comment>
<organism evidence="3 4">
    <name type="scientific">Collybia nuda</name>
    <dbReference type="NCBI Taxonomy" id="64659"/>
    <lineage>
        <taxon>Eukaryota</taxon>
        <taxon>Fungi</taxon>
        <taxon>Dikarya</taxon>
        <taxon>Basidiomycota</taxon>
        <taxon>Agaricomycotina</taxon>
        <taxon>Agaricomycetes</taxon>
        <taxon>Agaricomycetidae</taxon>
        <taxon>Agaricales</taxon>
        <taxon>Tricholomatineae</taxon>
        <taxon>Clitocybaceae</taxon>
        <taxon>Collybia</taxon>
    </lineage>
</organism>
<keyword evidence="1" id="KW-0472">Membrane</keyword>
<feature type="domain" description="DUF6533" evidence="2">
    <location>
        <begin position="15"/>
        <end position="60"/>
    </location>
</feature>
<dbReference type="Proteomes" id="UP000807353">
    <property type="component" value="Unassembled WGS sequence"/>
</dbReference>
<dbReference type="Pfam" id="PF20151">
    <property type="entry name" value="DUF6533"/>
    <property type="match status" value="1"/>
</dbReference>
<keyword evidence="1" id="KW-1133">Transmembrane helix</keyword>
<evidence type="ECO:0000313" key="4">
    <source>
        <dbReference type="Proteomes" id="UP000807353"/>
    </source>
</evidence>
<evidence type="ECO:0000313" key="3">
    <source>
        <dbReference type="EMBL" id="KAF9466692.1"/>
    </source>
</evidence>
<sequence length="82" mass="9372">MTIYITAAQPILVSYIVAAVTTILTYDWICTLDKEVAYVWSRPWSLGTCLFILNRYLPFVDVTLSIILTWTISTPEVFLIPL</sequence>
<dbReference type="InterPro" id="IPR045340">
    <property type="entry name" value="DUF6533"/>
</dbReference>
<dbReference type="EMBL" id="MU150240">
    <property type="protein sequence ID" value="KAF9466692.1"/>
    <property type="molecule type" value="Genomic_DNA"/>
</dbReference>
<accession>A0A9P5YD93</accession>
<gene>
    <name evidence="3" type="ORF">BDZ94DRAFT_1250529</name>
</gene>
<evidence type="ECO:0000256" key="1">
    <source>
        <dbReference type="SAM" id="Phobius"/>
    </source>
</evidence>
<proteinExistence type="predicted"/>
<evidence type="ECO:0000259" key="2">
    <source>
        <dbReference type="Pfam" id="PF20151"/>
    </source>
</evidence>